<evidence type="ECO:0000313" key="1">
    <source>
        <dbReference type="EMBL" id="RKK15644.1"/>
    </source>
</evidence>
<dbReference type="EMBL" id="MRCU01000006">
    <property type="protein sequence ID" value="RKK15644.1"/>
    <property type="molecule type" value="Genomic_DNA"/>
</dbReference>
<dbReference type="AlphaFoldDB" id="A0A3L6NEL5"/>
<dbReference type="Proteomes" id="UP000270866">
    <property type="component" value="Chromosome 8"/>
</dbReference>
<proteinExistence type="predicted"/>
<organism evidence="1">
    <name type="scientific">Fusarium oxysporum f. sp. cepae</name>
    <dbReference type="NCBI Taxonomy" id="396571"/>
    <lineage>
        <taxon>Eukaryota</taxon>
        <taxon>Fungi</taxon>
        <taxon>Dikarya</taxon>
        <taxon>Ascomycota</taxon>
        <taxon>Pezizomycotina</taxon>
        <taxon>Sordariomycetes</taxon>
        <taxon>Hypocreomycetidae</taxon>
        <taxon>Hypocreales</taxon>
        <taxon>Nectriaceae</taxon>
        <taxon>Fusarium</taxon>
        <taxon>Fusarium oxysporum species complex</taxon>
    </lineage>
</organism>
<accession>A0A3L6NEL5</accession>
<protein>
    <submittedName>
        <fullName evidence="1">Uncharacterized protein</fullName>
    </submittedName>
</protein>
<reference evidence="1" key="1">
    <citation type="journal article" date="2018" name="Sci. Rep.">
        <title>Characterisation of pathogen-specific regions and novel effector candidates in Fusarium oxysporum f. sp. cepae.</title>
        <authorList>
            <person name="Armitage A.D."/>
            <person name="Taylor A."/>
            <person name="Sobczyk M.K."/>
            <person name="Baxter L."/>
            <person name="Greenfield B.P."/>
            <person name="Bates H.J."/>
            <person name="Wilson F."/>
            <person name="Jackson A.C."/>
            <person name="Ott S."/>
            <person name="Harrison R.J."/>
            <person name="Clarkson J.P."/>
        </authorList>
    </citation>
    <scope>NUCLEOTIDE SEQUENCE [LARGE SCALE GENOMIC DNA]</scope>
    <source>
        <strain evidence="1">FoC_Fus2</strain>
    </source>
</reference>
<name>A0A3L6NEL5_FUSOX</name>
<sequence length="38" mass="4230">MPPNMHILPSETLDIGIADGQVMHASQQCHVWRSNNNS</sequence>
<gene>
    <name evidence="1" type="ORF">BFJ65_g9232</name>
</gene>
<comment type="caution">
    <text evidence="1">The sequence shown here is derived from an EMBL/GenBank/DDBJ whole genome shotgun (WGS) entry which is preliminary data.</text>
</comment>